<dbReference type="NCBIfam" id="NF038076">
    <property type="entry name" value="fam_STM4015"/>
    <property type="match status" value="1"/>
</dbReference>
<evidence type="ECO:0000313" key="2">
    <source>
        <dbReference type="Proteomes" id="UP001612741"/>
    </source>
</evidence>
<accession>A0ABW7Z3S3</accession>
<dbReference type="RefSeq" id="WP_397088097.1">
    <property type="nucleotide sequence ID" value="NZ_JBITGY010000010.1"/>
</dbReference>
<proteinExistence type="predicted"/>
<dbReference type="Proteomes" id="UP001612741">
    <property type="component" value="Unassembled WGS sequence"/>
</dbReference>
<comment type="caution">
    <text evidence="1">The sequence shown here is derived from an EMBL/GenBank/DDBJ whole genome shotgun (WGS) entry which is preliminary data.</text>
</comment>
<protein>
    <submittedName>
        <fullName evidence="1">STM4015 family protein</fullName>
    </submittedName>
</protein>
<gene>
    <name evidence="1" type="ORF">ACIBG2_35155</name>
</gene>
<keyword evidence="2" id="KW-1185">Reference proteome</keyword>
<dbReference type="Gene3D" id="3.80.10.10">
    <property type="entry name" value="Ribonuclease Inhibitor"/>
    <property type="match status" value="1"/>
</dbReference>
<name>A0ABW7Z3S3_9ACTN</name>
<dbReference type="SUPFAM" id="SSF52047">
    <property type="entry name" value="RNI-like"/>
    <property type="match status" value="1"/>
</dbReference>
<sequence>MSIHEHLTTFHGLPVRGPGDPGAPPSDQAAWGISGDSFEESEPSFQSVLDEALAQLDPGRVRALVIGYWGPGWEDVTSSVAVSALTGAASRLTALEAIFLGDITSEESEISWIEHGDITPLLESFPRLRRLEVRGGSGLVLRPVRHTALEVLRFESGGLPGRVVRAVGESDLPALRTLEMWLGEENYGGDSRPEDWAGILAGAGLPALVDLGLQDSQIQDDVAAAVAAAPIVARLEELDLSMGILTDVGAEALLSGQPLTHLRRLDLSHHYISASMRKRLRAALDGVEVDLDDSQDRGDDDGWRYIAVSE</sequence>
<evidence type="ECO:0000313" key="1">
    <source>
        <dbReference type="EMBL" id="MFI6502661.1"/>
    </source>
</evidence>
<dbReference type="InterPro" id="IPR047722">
    <property type="entry name" value="STM4015-like"/>
</dbReference>
<reference evidence="1 2" key="1">
    <citation type="submission" date="2024-10" db="EMBL/GenBank/DDBJ databases">
        <title>The Natural Products Discovery Center: Release of the First 8490 Sequenced Strains for Exploring Actinobacteria Biosynthetic Diversity.</title>
        <authorList>
            <person name="Kalkreuter E."/>
            <person name="Kautsar S.A."/>
            <person name="Yang D."/>
            <person name="Bader C.D."/>
            <person name="Teijaro C.N."/>
            <person name="Fluegel L."/>
            <person name="Davis C.M."/>
            <person name="Simpson J.R."/>
            <person name="Lauterbach L."/>
            <person name="Steele A.D."/>
            <person name="Gui C."/>
            <person name="Meng S."/>
            <person name="Li G."/>
            <person name="Viehrig K."/>
            <person name="Ye F."/>
            <person name="Su P."/>
            <person name="Kiefer A.F."/>
            <person name="Nichols A."/>
            <person name="Cepeda A.J."/>
            <person name="Yan W."/>
            <person name="Fan B."/>
            <person name="Jiang Y."/>
            <person name="Adhikari A."/>
            <person name="Zheng C.-J."/>
            <person name="Schuster L."/>
            <person name="Cowan T.M."/>
            <person name="Smanski M.J."/>
            <person name="Chevrette M.G."/>
            <person name="De Carvalho L.P.S."/>
            <person name="Shen B."/>
        </authorList>
    </citation>
    <scope>NUCLEOTIDE SEQUENCE [LARGE SCALE GENOMIC DNA]</scope>
    <source>
        <strain evidence="1 2">NPDC050545</strain>
    </source>
</reference>
<dbReference type="EMBL" id="JBITGY010000010">
    <property type="protein sequence ID" value="MFI6502661.1"/>
    <property type="molecule type" value="Genomic_DNA"/>
</dbReference>
<organism evidence="1 2">
    <name type="scientific">Nonomuraea typhae</name>
    <dbReference type="NCBI Taxonomy" id="2603600"/>
    <lineage>
        <taxon>Bacteria</taxon>
        <taxon>Bacillati</taxon>
        <taxon>Actinomycetota</taxon>
        <taxon>Actinomycetes</taxon>
        <taxon>Streptosporangiales</taxon>
        <taxon>Streptosporangiaceae</taxon>
        <taxon>Nonomuraea</taxon>
    </lineage>
</organism>
<dbReference type="InterPro" id="IPR032675">
    <property type="entry name" value="LRR_dom_sf"/>
</dbReference>